<accession>A0ABX2R8P4</accession>
<comment type="caution">
    <text evidence="8">The sequence shown here is derived from an EMBL/GenBank/DDBJ whole genome shotgun (WGS) entry which is preliminary data.</text>
</comment>
<dbReference type="RefSeq" id="WP_011343009.1">
    <property type="nucleotide sequence ID" value="NZ_ATYG01000047.1"/>
</dbReference>
<dbReference type="InterPro" id="IPR004646">
    <property type="entry name" value="Fe-S_hydro-lyase_TtdA-typ_cat"/>
</dbReference>
<name>A0ABX2R8P4_9THEO</name>
<keyword evidence="3" id="KW-0479">Metal-binding</keyword>
<dbReference type="EC" id="4.2.1.2" evidence="8"/>
<dbReference type="PANTHER" id="PTHR30389">
    <property type="entry name" value="FUMARATE HYDRATASE-RELATED"/>
    <property type="match status" value="1"/>
</dbReference>
<evidence type="ECO:0000313" key="9">
    <source>
        <dbReference type="Proteomes" id="UP000604066"/>
    </source>
</evidence>
<comment type="similarity">
    <text evidence="1">Belongs to the class-I fumarase family.</text>
</comment>
<evidence type="ECO:0000313" key="8">
    <source>
        <dbReference type="EMBL" id="NYE57539.1"/>
    </source>
</evidence>
<evidence type="ECO:0000256" key="3">
    <source>
        <dbReference type="ARBA" id="ARBA00022723"/>
    </source>
</evidence>
<dbReference type="GO" id="GO:0004333">
    <property type="term" value="F:fumarate hydratase activity"/>
    <property type="evidence" value="ECO:0007669"/>
    <property type="project" value="UniProtKB-EC"/>
</dbReference>
<evidence type="ECO:0000256" key="6">
    <source>
        <dbReference type="ARBA" id="ARBA00023239"/>
    </source>
</evidence>
<keyword evidence="5" id="KW-0411">Iron-sulfur</keyword>
<keyword evidence="6 8" id="KW-0456">Lyase</keyword>
<keyword evidence="2" id="KW-0004">4Fe-4S</keyword>
<evidence type="ECO:0000259" key="7">
    <source>
        <dbReference type="Pfam" id="PF05681"/>
    </source>
</evidence>
<keyword evidence="9" id="KW-1185">Reference proteome</keyword>
<dbReference type="Proteomes" id="UP000604066">
    <property type="component" value="Unassembled WGS sequence"/>
</dbReference>
<protein>
    <submittedName>
        <fullName evidence="8">Fumarate hydratase subunit alpha</fullName>
        <ecNumber evidence="8">4.2.1.2</ecNumber>
    </submittedName>
</protein>
<dbReference type="InterPro" id="IPR051208">
    <property type="entry name" value="Class-I_Fumarase/Tartrate_DH"/>
</dbReference>
<feature type="domain" description="Fe-S hydro-lyase tartrate dehydratase alpha-type catalytic" evidence="7">
    <location>
        <begin position="10"/>
        <end position="279"/>
    </location>
</feature>
<proteinExistence type="inferred from homology"/>
<organism evidence="8 9">
    <name type="scientific">Carboxydothermus ferrireducens DSM 11255</name>
    <dbReference type="NCBI Taxonomy" id="1119529"/>
    <lineage>
        <taxon>Bacteria</taxon>
        <taxon>Bacillati</taxon>
        <taxon>Bacillota</taxon>
        <taxon>Clostridia</taxon>
        <taxon>Thermoanaerobacterales</taxon>
        <taxon>Thermoanaerobacteraceae</taxon>
        <taxon>Carboxydothermus</taxon>
    </lineage>
</organism>
<dbReference type="NCBIfam" id="TIGR00722">
    <property type="entry name" value="ttdA_fumA_fumB"/>
    <property type="match status" value="1"/>
</dbReference>
<sequence>MRIIEAAQITEAVAQLAIKANYYLNPDLYEALVKGREMEESPIGKEIFEILIKNAEIAREEEMAICQDTGMAVVFMEIGQDVHIVGGNLEDAVNAGVAKGYLEGYLRKSVVEEPLFNRVNTKNNTPAVIHVSIVPGDKVKIVLAPKGFGSENMSALRMFKPSDGIEAIKKFVVDTVVNAGSNPCPPIVIGIGIGGTMEKAALLAKKALIRPLNIRNSHPQYAALEQELLELVNNTGIGPQGLGGRITALAVNIEWFPTHIAGLPVAININCHATRHAEIEL</sequence>
<dbReference type="EMBL" id="JACCBS010000002">
    <property type="protein sequence ID" value="NYE57539.1"/>
    <property type="molecule type" value="Genomic_DNA"/>
</dbReference>
<dbReference type="PANTHER" id="PTHR30389:SF17">
    <property type="entry name" value="L(+)-TARTRATE DEHYDRATASE SUBUNIT ALPHA-RELATED"/>
    <property type="match status" value="1"/>
</dbReference>
<evidence type="ECO:0000256" key="2">
    <source>
        <dbReference type="ARBA" id="ARBA00022485"/>
    </source>
</evidence>
<reference evidence="8 9" key="1">
    <citation type="submission" date="2020-07" db="EMBL/GenBank/DDBJ databases">
        <title>Genomic Encyclopedia of Type Strains, Phase III (KMG-III): the genomes of soil and plant-associated and newly described type strains.</title>
        <authorList>
            <person name="Whitman W."/>
        </authorList>
    </citation>
    <scope>NUCLEOTIDE SEQUENCE [LARGE SCALE GENOMIC DNA]</scope>
    <source>
        <strain evidence="8 9">DSM 11255</strain>
    </source>
</reference>
<dbReference type="Pfam" id="PF05681">
    <property type="entry name" value="Fumerase"/>
    <property type="match status" value="1"/>
</dbReference>
<evidence type="ECO:0000256" key="5">
    <source>
        <dbReference type="ARBA" id="ARBA00023014"/>
    </source>
</evidence>
<evidence type="ECO:0000256" key="1">
    <source>
        <dbReference type="ARBA" id="ARBA00008876"/>
    </source>
</evidence>
<dbReference type="NCBIfam" id="NF004885">
    <property type="entry name" value="PRK06246.1"/>
    <property type="match status" value="1"/>
</dbReference>
<gene>
    <name evidence="8" type="ORF">HDG70_001254</name>
</gene>
<keyword evidence="4" id="KW-0408">Iron</keyword>
<evidence type="ECO:0000256" key="4">
    <source>
        <dbReference type="ARBA" id="ARBA00023004"/>
    </source>
</evidence>